<dbReference type="InterPro" id="IPR002575">
    <property type="entry name" value="Aminoglycoside_PTrfase"/>
</dbReference>
<gene>
    <name evidence="2" type="ORF">Trichorick_00883</name>
</gene>
<evidence type="ECO:0000313" key="3">
    <source>
        <dbReference type="Proteomes" id="UP001326613"/>
    </source>
</evidence>
<dbReference type="EMBL" id="CP112932">
    <property type="protein sequence ID" value="WPY00993.1"/>
    <property type="molecule type" value="Genomic_DNA"/>
</dbReference>
<evidence type="ECO:0000313" key="2">
    <source>
        <dbReference type="EMBL" id="WPY00993.1"/>
    </source>
</evidence>
<keyword evidence="3" id="KW-1185">Reference proteome</keyword>
<dbReference type="Proteomes" id="UP001326613">
    <property type="component" value="Chromosome"/>
</dbReference>
<dbReference type="InterPro" id="IPR011009">
    <property type="entry name" value="Kinase-like_dom_sf"/>
</dbReference>
<dbReference type="Gene3D" id="3.30.200.20">
    <property type="entry name" value="Phosphorylase Kinase, domain 1"/>
    <property type="match status" value="1"/>
</dbReference>
<sequence>MNIQRTELKNEFLRNYFHDQQFHLQALPIDASFRKYDRVVCNKAKMILMDSPPEYYKLEDFISIACFLSDNNFSAPQIYQADVAHGFLLLEDFGDTNIGKYLLQHNDYNNKVRIYRLIIDLLVKLQSITPISQLNIHTTDMLLQGLELYTDWYIPFVTNHPLHEELKAEFLELWRAVIQQHLNSIEYTTVLRDYHVENMMLLDRVGINAIGLLDFQDAVIGSPLYDVVSVLEDARIEVDQKFANECLEYYLSQNSHLNKQDSYLLYHLLGAQRNSRILGVFVRKAVRDQQKGYLQYISRILSYLEQDLAHESLNQIAKWIKKNTKSIL</sequence>
<organism evidence="2 3">
    <name type="scientific">Candidatus Trichorickettsia mobilis</name>
    <dbReference type="NCBI Taxonomy" id="1346319"/>
    <lineage>
        <taxon>Bacteria</taxon>
        <taxon>Pseudomonadati</taxon>
        <taxon>Pseudomonadota</taxon>
        <taxon>Alphaproteobacteria</taxon>
        <taxon>Rickettsiales</taxon>
        <taxon>Rickettsiaceae</taxon>
        <taxon>Rickettsieae</taxon>
        <taxon>Candidatus Trichorickettsia</taxon>
    </lineage>
</organism>
<dbReference type="Gene3D" id="3.90.1200.10">
    <property type="match status" value="1"/>
</dbReference>
<reference evidence="2 3" key="1">
    <citation type="submission" date="2022-10" db="EMBL/GenBank/DDBJ databases">
        <title>Host association and intracellularity evolved multiple times independently in the Rickettsiales.</title>
        <authorList>
            <person name="Castelli M."/>
            <person name="Nardi T."/>
            <person name="Gammuto L."/>
            <person name="Bellinzona G."/>
            <person name="Sabaneyeva E."/>
            <person name="Potekhin A."/>
            <person name="Serra V."/>
            <person name="Petroni G."/>
            <person name="Sassera D."/>
        </authorList>
    </citation>
    <scope>NUCLEOTIDE SEQUENCE [LARGE SCALE GENOMIC DNA]</scope>
    <source>
        <strain evidence="2 3">Kr 154-4</strain>
    </source>
</reference>
<dbReference type="RefSeq" id="WP_323737809.1">
    <property type="nucleotide sequence ID" value="NZ_CP112932.1"/>
</dbReference>
<proteinExistence type="predicted"/>
<accession>A0ABZ0USI4</accession>
<dbReference type="SUPFAM" id="SSF56112">
    <property type="entry name" value="Protein kinase-like (PK-like)"/>
    <property type="match status" value="1"/>
</dbReference>
<evidence type="ECO:0000259" key="1">
    <source>
        <dbReference type="Pfam" id="PF01636"/>
    </source>
</evidence>
<name>A0ABZ0USI4_9RICK</name>
<dbReference type="Pfam" id="PF01636">
    <property type="entry name" value="APH"/>
    <property type="match status" value="1"/>
</dbReference>
<protein>
    <submittedName>
        <fullName evidence="2">Phosphotransferase enzyme family protein</fullName>
    </submittedName>
</protein>
<feature type="domain" description="Aminoglycoside phosphotransferase" evidence="1">
    <location>
        <begin position="24"/>
        <end position="251"/>
    </location>
</feature>